<organism evidence="3 4">
    <name type="scientific">Candidatus Promineifilum breve</name>
    <dbReference type="NCBI Taxonomy" id="1806508"/>
    <lineage>
        <taxon>Bacteria</taxon>
        <taxon>Bacillati</taxon>
        <taxon>Chloroflexota</taxon>
        <taxon>Ardenticatenia</taxon>
        <taxon>Candidatus Promineifilales</taxon>
        <taxon>Candidatus Promineifilaceae</taxon>
        <taxon>Candidatus Promineifilum</taxon>
    </lineage>
</organism>
<dbReference type="SUPFAM" id="SSF159234">
    <property type="entry name" value="FomD-like"/>
    <property type="match status" value="1"/>
</dbReference>
<dbReference type="PANTHER" id="PTHR39159">
    <property type="match status" value="1"/>
</dbReference>
<evidence type="ECO:0000313" key="3">
    <source>
        <dbReference type="EMBL" id="CUS03102.2"/>
    </source>
</evidence>
<dbReference type="OrthoDB" id="4327917at2"/>
<dbReference type="Gene3D" id="2.40.380.10">
    <property type="entry name" value="FomD-like"/>
    <property type="match status" value="1"/>
</dbReference>
<dbReference type="AlphaFoldDB" id="A0A160T0Y4"/>
<evidence type="ECO:0000256" key="1">
    <source>
        <dbReference type="ARBA" id="ARBA00022801"/>
    </source>
</evidence>
<dbReference type="Pfam" id="PF04167">
    <property type="entry name" value="DUF402"/>
    <property type="match status" value="1"/>
</dbReference>
<protein>
    <recommendedName>
        <fullName evidence="2">DUF402 domain-containing protein</fullName>
    </recommendedName>
</protein>
<dbReference type="InterPro" id="IPR035930">
    <property type="entry name" value="FomD-like_sf"/>
</dbReference>
<keyword evidence="1" id="KW-0378">Hydrolase</keyword>
<evidence type="ECO:0000259" key="2">
    <source>
        <dbReference type="Pfam" id="PF04167"/>
    </source>
</evidence>
<keyword evidence="4" id="KW-1185">Reference proteome</keyword>
<dbReference type="PANTHER" id="PTHR39159:SF1">
    <property type="entry name" value="UPF0374 PROTEIN YGAC"/>
    <property type="match status" value="1"/>
</dbReference>
<dbReference type="KEGG" id="pbf:CFX0092_A1224"/>
<dbReference type="EMBL" id="LN890655">
    <property type="protein sequence ID" value="CUS03102.2"/>
    <property type="molecule type" value="Genomic_DNA"/>
</dbReference>
<reference evidence="3" key="1">
    <citation type="submission" date="2016-01" db="EMBL/GenBank/DDBJ databases">
        <authorList>
            <person name="Mcilroy J.S."/>
            <person name="Karst M S."/>
            <person name="Albertsen M."/>
        </authorList>
    </citation>
    <scope>NUCLEOTIDE SEQUENCE</scope>
    <source>
        <strain evidence="3">Cfx-K</strain>
    </source>
</reference>
<proteinExistence type="predicted"/>
<sequence>MSDPTFDFTVYKLDHTGHEVWQYPARVLERGLNHVRLEAYFNRDDMDLGYTVFKRGDRFIETFYAERWYNVFAVHDRDDGALKGWYCNVCRPAEISEAAVRCDDLALDVWVSPAGEVTVLDEDEFAALPLAEHERRPALEALQSLLADANSGRLPR</sequence>
<name>A0A160T0Y4_9CHLR</name>
<feature type="domain" description="DUF402" evidence="2">
    <location>
        <begin position="44"/>
        <end position="147"/>
    </location>
</feature>
<gene>
    <name evidence="3" type="ORF">CFX0092_A1224</name>
</gene>
<dbReference type="InterPro" id="IPR007295">
    <property type="entry name" value="DUF402"/>
</dbReference>
<evidence type="ECO:0000313" key="4">
    <source>
        <dbReference type="Proteomes" id="UP000215027"/>
    </source>
</evidence>
<dbReference type="Proteomes" id="UP000215027">
    <property type="component" value="Chromosome I"/>
</dbReference>
<dbReference type="RefSeq" id="WP_095042640.1">
    <property type="nucleotide sequence ID" value="NZ_LN890655.1"/>
</dbReference>
<accession>A0A160T0Y4</accession>
<dbReference type="InterPro" id="IPR050212">
    <property type="entry name" value="Ntdp-like"/>
</dbReference>
<dbReference type="GO" id="GO:0016787">
    <property type="term" value="F:hydrolase activity"/>
    <property type="evidence" value="ECO:0007669"/>
    <property type="project" value="UniProtKB-KW"/>
</dbReference>